<dbReference type="EMBL" id="MIGY01000004">
    <property type="protein sequence ID" value="PPU05147.1"/>
    <property type="molecule type" value="Genomic_DNA"/>
</dbReference>
<feature type="region of interest" description="Disordered" evidence="1">
    <location>
        <begin position="1"/>
        <end position="43"/>
    </location>
</feature>
<comment type="caution">
    <text evidence="2">The sequence shown here is derived from an EMBL/GenBank/DDBJ whole genome shotgun (WGS) entry which is preliminary data.</text>
</comment>
<gene>
    <name evidence="2" type="ORF">XarjCFBP7645_20875</name>
</gene>
<evidence type="ECO:0000313" key="2">
    <source>
        <dbReference type="EMBL" id="PPU05147.1"/>
    </source>
</evidence>
<proteinExistence type="predicted"/>
<sequence length="185" mass="20086">MAVDVAHESCQAMDSITDSSRRRPEHRQAFVLSHSRARQDQDGSVASEDLNALCNEARGFAEYMLMAHGEFIPFGVLMRPDGTIAQVAGDLGVERSISAEMVKLLQASFSQSARIGAIRAACICMEMSVMPPGQEDMTDAICTRLAHVSGETVEVFVPHSRDARGALQLGQPFATVGDEFTLVER</sequence>
<feature type="compositionally biased region" description="Basic and acidic residues" evidence="1">
    <location>
        <begin position="19"/>
        <end position="28"/>
    </location>
</feature>
<accession>A0A2S7A8X0</accession>
<organism evidence="2 3">
    <name type="scientific">Xanthomonas arboricola</name>
    <dbReference type="NCBI Taxonomy" id="56448"/>
    <lineage>
        <taxon>Bacteria</taxon>
        <taxon>Pseudomonadati</taxon>
        <taxon>Pseudomonadota</taxon>
        <taxon>Gammaproteobacteria</taxon>
        <taxon>Lysobacterales</taxon>
        <taxon>Lysobacteraceae</taxon>
        <taxon>Xanthomonas</taxon>
    </lineage>
</organism>
<reference evidence="2 3" key="1">
    <citation type="submission" date="2016-08" db="EMBL/GenBank/DDBJ databases">
        <title>Evolution of the type three secretion system and type three effector repertoires in Xanthomonas.</title>
        <authorList>
            <person name="Merda D."/>
            <person name="Briand M."/>
            <person name="Bosis E."/>
            <person name="Rousseau C."/>
            <person name="Portier P."/>
            <person name="Jacques M.-A."/>
            <person name="Fischer-Le Saux M."/>
        </authorList>
    </citation>
    <scope>NUCLEOTIDE SEQUENCE [LARGE SCALE GENOMIC DNA]</scope>
    <source>
        <strain evidence="2 3">CFBP 7645</strain>
    </source>
</reference>
<name>A0A2S7A8X0_9XANT</name>
<evidence type="ECO:0000256" key="1">
    <source>
        <dbReference type="SAM" id="MobiDB-lite"/>
    </source>
</evidence>
<dbReference type="Proteomes" id="UP000239204">
    <property type="component" value="Unassembled WGS sequence"/>
</dbReference>
<dbReference type="AlphaFoldDB" id="A0A2S7A8X0"/>
<evidence type="ECO:0000313" key="3">
    <source>
        <dbReference type="Proteomes" id="UP000239204"/>
    </source>
</evidence>
<protein>
    <submittedName>
        <fullName evidence="2">Uncharacterized protein</fullName>
    </submittedName>
</protein>